<evidence type="ECO:0000259" key="1">
    <source>
        <dbReference type="Pfam" id="PF00675"/>
    </source>
</evidence>
<keyword evidence="4" id="KW-1185">Reference proteome</keyword>
<evidence type="ECO:0000259" key="2">
    <source>
        <dbReference type="Pfam" id="PF05193"/>
    </source>
</evidence>
<sequence>MASRKIANVKNTVRKAAKAVRKQATAARKKVAQVKKAVPARAKKLVKAATEPTKSAATGELKLPALHESTTSTGLRVIAAERGPLPLVSVRLVMRAGGVWDPQGKDGLADFTARLLRRGTKRMDADGISEAIEFVGASLWAGVNEDVLSVYLTTPAEHFSAMLDVLGQVMREPTFPEKEVVDARERALAQFANDLDDPSSIADRAFTRAIWGDHPYGRDLGGNKRTVSTFTRDDVVRFHAECMGPRISLLTVVGAIDPATVAAEAERAFAGWTGGPDADPMLPRKQEPLAKAGTVLLVDKPDQTQSQVRLGGPGFWLGHEDYFPATAMNIALGGGFTSRLMNEIRVNRGLTYGVSSYFDTMSAGGIFALSTFTKTASTREIIDVALKEIHGVRDGGLKPRELKDAQSYLAGLYPLRTETNESVASVIADMRMHGLGDDWVEKFRDRLRAVTPRDVAAAAKKYAFADRPVIVVLGKASEVKPLLEGLGPITVVPASDYE</sequence>
<dbReference type="AlphaFoldDB" id="H8N0J6"/>
<feature type="domain" description="Peptidase M16 N-terminal" evidence="1">
    <location>
        <begin position="78"/>
        <end position="221"/>
    </location>
</feature>
<evidence type="ECO:0000313" key="4">
    <source>
        <dbReference type="Proteomes" id="UP000007587"/>
    </source>
</evidence>
<dbReference type="EMBL" id="CP003389">
    <property type="protein sequence ID" value="AFE05747.1"/>
    <property type="molecule type" value="Genomic_DNA"/>
</dbReference>
<protein>
    <submittedName>
        <fullName evidence="3">M16 family peptidase</fullName>
    </submittedName>
</protein>
<dbReference type="OrthoDB" id="9811314at2"/>
<dbReference type="SUPFAM" id="SSF63411">
    <property type="entry name" value="LuxS/MPP-like metallohydrolase"/>
    <property type="match status" value="2"/>
</dbReference>
<dbReference type="GO" id="GO:0046872">
    <property type="term" value="F:metal ion binding"/>
    <property type="evidence" value="ECO:0007669"/>
    <property type="project" value="InterPro"/>
</dbReference>
<dbReference type="InParanoid" id="H8N0J6"/>
<reference evidence="3 4" key="1">
    <citation type="journal article" date="2012" name="J. Bacteriol.">
        <title>Complete Genome Sequence of the Fruiting Myxobacterium Corallococcus coralloides DSM 2259.</title>
        <authorList>
            <person name="Huntley S."/>
            <person name="Zhang Y."/>
            <person name="Treuner-Lange A."/>
            <person name="Kneip S."/>
            <person name="Sensen C.W."/>
            <person name="Sogaard-Andersen L."/>
        </authorList>
    </citation>
    <scope>NUCLEOTIDE SEQUENCE [LARGE SCALE GENOMIC DNA]</scope>
    <source>
        <strain evidence="4">ATCC 25202 / DSM 2259 / NBRC 100086 / M2</strain>
    </source>
</reference>
<dbReference type="Gene3D" id="3.30.830.10">
    <property type="entry name" value="Metalloenzyme, LuxS/M16 peptidase-like"/>
    <property type="match status" value="2"/>
</dbReference>
<proteinExistence type="predicted"/>
<dbReference type="Pfam" id="PF05193">
    <property type="entry name" value="Peptidase_M16_C"/>
    <property type="match status" value="1"/>
</dbReference>
<dbReference type="InterPro" id="IPR011765">
    <property type="entry name" value="Pept_M16_N"/>
</dbReference>
<dbReference type="Pfam" id="PF00675">
    <property type="entry name" value="Peptidase_M16"/>
    <property type="match status" value="1"/>
</dbReference>
<dbReference type="HOGENOM" id="CLU_009902_6_1_7"/>
<evidence type="ECO:0000313" key="3">
    <source>
        <dbReference type="EMBL" id="AFE05747.1"/>
    </source>
</evidence>
<organism evidence="3 4">
    <name type="scientific">Corallococcus coralloides (strain ATCC 25202 / DSM 2259 / NBRC 100086 / M2)</name>
    <name type="common">Myxococcus coralloides</name>
    <dbReference type="NCBI Taxonomy" id="1144275"/>
    <lineage>
        <taxon>Bacteria</taxon>
        <taxon>Pseudomonadati</taxon>
        <taxon>Myxococcota</taxon>
        <taxon>Myxococcia</taxon>
        <taxon>Myxococcales</taxon>
        <taxon>Cystobacterineae</taxon>
        <taxon>Myxococcaceae</taxon>
        <taxon>Corallococcus</taxon>
    </lineage>
</organism>
<name>H8N0J6_CORCM</name>
<dbReference type="InterPro" id="IPR050361">
    <property type="entry name" value="MPP/UQCRC_Complex"/>
</dbReference>
<gene>
    <name evidence="3" type="ordered locus">COCOR_04292</name>
</gene>
<dbReference type="InterPro" id="IPR007863">
    <property type="entry name" value="Peptidase_M16_C"/>
</dbReference>
<accession>H8N0J6</accession>
<reference evidence="4" key="2">
    <citation type="submission" date="2012-03" db="EMBL/GenBank/DDBJ databases">
        <title>Genome sequence of the fruiting myxobacterium Corallococcus coralloides DSM 2259.</title>
        <authorList>
            <person name="Huntley S."/>
            <person name="Zhang Y."/>
            <person name="Treuner-Lange A."/>
            <person name="Sensen C.W."/>
            <person name="Sogaard-Andersen L."/>
        </authorList>
    </citation>
    <scope>NUCLEOTIDE SEQUENCE [LARGE SCALE GENOMIC DNA]</scope>
    <source>
        <strain evidence="4">ATCC 25202 / DSM 2259 / NBRC 100086 / M2</strain>
    </source>
</reference>
<dbReference type="PANTHER" id="PTHR11851:SF224">
    <property type="entry name" value="PROCESSING PROTEASE"/>
    <property type="match status" value="1"/>
</dbReference>
<dbReference type="Proteomes" id="UP000007587">
    <property type="component" value="Chromosome"/>
</dbReference>
<dbReference type="InterPro" id="IPR011249">
    <property type="entry name" value="Metalloenz_LuxS/M16"/>
</dbReference>
<dbReference type="PANTHER" id="PTHR11851">
    <property type="entry name" value="METALLOPROTEASE"/>
    <property type="match status" value="1"/>
</dbReference>
<dbReference type="RefSeq" id="WP_014397101.1">
    <property type="nucleotide sequence ID" value="NC_017030.1"/>
</dbReference>
<dbReference type="eggNOG" id="COG0612">
    <property type="taxonomic scope" value="Bacteria"/>
</dbReference>
<dbReference type="KEGG" id="ccx:COCOR_04292"/>
<feature type="domain" description="Peptidase M16 C-terminal" evidence="2">
    <location>
        <begin position="230"/>
        <end position="407"/>
    </location>
</feature>
<dbReference type="STRING" id="1144275.COCOR_04292"/>